<organism evidence="2 3">
    <name type="scientific">Croceicoccus mobilis</name>
    <dbReference type="NCBI Taxonomy" id="1703339"/>
    <lineage>
        <taxon>Bacteria</taxon>
        <taxon>Pseudomonadati</taxon>
        <taxon>Pseudomonadota</taxon>
        <taxon>Alphaproteobacteria</taxon>
        <taxon>Sphingomonadales</taxon>
        <taxon>Erythrobacteraceae</taxon>
        <taxon>Croceicoccus</taxon>
    </lineage>
</organism>
<evidence type="ECO:0000256" key="1">
    <source>
        <dbReference type="SAM" id="Phobius"/>
    </source>
</evidence>
<comment type="caution">
    <text evidence="2">The sequence shown here is derived from an EMBL/GenBank/DDBJ whole genome shotgun (WGS) entry which is preliminary data.</text>
</comment>
<proteinExistence type="predicted"/>
<accession>A0A917DWE1</accession>
<sequence length="139" mass="15758">MPTAVIGWAAMILLAPVVFAFFLTCAIYFAMTIRPIKVQSDMNAFAISGGIKRSQTFIWELTDAFRVKDILEVPRLKTFKTISFPYQPITSDNGSVDDIRYRFSVSIPTIWAFDGTMDELAEKLNRARRCALEIGHERS</sequence>
<gene>
    <name evidence="2" type="ORF">GCM10010990_29580</name>
</gene>
<keyword evidence="3" id="KW-1185">Reference proteome</keyword>
<dbReference type="Proteomes" id="UP000612349">
    <property type="component" value="Unassembled WGS sequence"/>
</dbReference>
<feature type="transmembrane region" description="Helical" evidence="1">
    <location>
        <begin position="6"/>
        <end position="30"/>
    </location>
</feature>
<dbReference type="EMBL" id="BMIP01000007">
    <property type="protein sequence ID" value="GGD77898.1"/>
    <property type="molecule type" value="Genomic_DNA"/>
</dbReference>
<name>A0A917DWE1_9SPHN</name>
<keyword evidence="1" id="KW-1133">Transmembrane helix</keyword>
<protein>
    <submittedName>
        <fullName evidence="2">Uncharacterized protein</fullName>
    </submittedName>
</protein>
<reference evidence="2" key="2">
    <citation type="submission" date="2020-09" db="EMBL/GenBank/DDBJ databases">
        <authorList>
            <person name="Sun Q."/>
            <person name="Zhou Y."/>
        </authorList>
    </citation>
    <scope>NUCLEOTIDE SEQUENCE</scope>
    <source>
        <strain evidence="2">CGMCC 1.15360</strain>
    </source>
</reference>
<evidence type="ECO:0000313" key="2">
    <source>
        <dbReference type="EMBL" id="GGD77898.1"/>
    </source>
</evidence>
<keyword evidence="1" id="KW-0472">Membrane</keyword>
<dbReference type="AlphaFoldDB" id="A0A917DWE1"/>
<reference evidence="2" key="1">
    <citation type="journal article" date="2014" name="Int. J. Syst. Evol. Microbiol.">
        <title>Complete genome sequence of Corynebacterium casei LMG S-19264T (=DSM 44701T), isolated from a smear-ripened cheese.</title>
        <authorList>
            <consortium name="US DOE Joint Genome Institute (JGI-PGF)"/>
            <person name="Walter F."/>
            <person name="Albersmeier A."/>
            <person name="Kalinowski J."/>
            <person name="Ruckert C."/>
        </authorList>
    </citation>
    <scope>NUCLEOTIDE SEQUENCE</scope>
    <source>
        <strain evidence="2">CGMCC 1.15360</strain>
    </source>
</reference>
<keyword evidence="1" id="KW-0812">Transmembrane</keyword>
<evidence type="ECO:0000313" key="3">
    <source>
        <dbReference type="Proteomes" id="UP000612349"/>
    </source>
</evidence>